<name>A0AAD0KGR9_9BACL</name>
<dbReference type="EMBL" id="CP021965">
    <property type="protein sequence ID" value="AWV32900.1"/>
    <property type="molecule type" value="Genomic_DNA"/>
</dbReference>
<keyword evidence="3" id="KW-0804">Transcription</keyword>
<dbReference type="InterPro" id="IPR011051">
    <property type="entry name" value="RmlC_Cupin_sf"/>
</dbReference>
<dbReference type="RefSeq" id="WP_111503360.1">
    <property type="nucleotide sequence ID" value="NZ_CP021965.1"/>
</dbReference>
<keyword evidence="1" id="KW-0805">Transcription regulation</keyword>
<dbReference type="Pfam" id="PF02311">
    <property type="entry name" value="AraC_binding"/>
    <property type="match status" value="1"/>
</dbReference>
<dbReference type="PANTHER" id="PTHR46796">
    <property type="entry name" value="HTH-TYPE TRANSCRIPTIONAL ACTIVATOR RHAS-RELATED"/>
    <property type="match status" value="1"/>
</dbReference>
<dbReference type="Proteomes" id="UP000249163">
    <property type="component" value="Chromosome"/>
</dbReference>
<dbReference type="SMART" id="SM00342">
    <property type="entry name" value="HTH_ARAC"/>
    <property type="match status" value="1"/>
</dbReference>
<dbReference type="Pfam" id="PF12833">
    <property type="entry name" value="HTH_18"/>
    <property type="match status" value="1"/>
</dbReference>
<dbReference type="Gene3D" id="1.10.10.60">
    <property type="entry name" value="Homeodomain-like"/>
    <property type="match status" value="2"/>
</dbReference>
<dbReference type="SUPFAM" id="SSF51182">
    <property type="entry name" value="RmlC-like cupins"/>
    <property type="match status" value="1"/>
</dbReference>
<dbReference type="InterPro" id="IPR018062">
    <property type="entry name" value="HTH_AraC-typ_CS"/>
</dbReference>
<evidence type="ECO:0000313" key="6">
    <source>
        <dbReference type="Proteomes" id="UP000249163"/>
    </source>
</evidence>
<evidence type="ECO:0000259" key="4">
    <source>
        <dbReference type="PROSITE" id="PS01124"/>
    </source>
</evidence>
<dbReference type="GO" id="GO:0043565">
    <property type="term" value="F:sequence-specific DNA binding"/>
    <property type="evidence" value="ECO:0007669"/>
    <property type="project" value="InterPro"/>
</dbReference>
<keyword evidence="2" id="KW-0238">DNA-binding</keyword>
<dbReference type="AlphaFoldDB" id="A0AAD0KGR9"/>
<proteinExistence type="predicted"/>
<evidence type="ECO:0000256" key="2">
    <source>
        <dbReference type="ARBA" id="ARBA00023125"/>
    </source>
</evidence>
<dbReference type="InterPro" id="IPR009057">
    <property type="entry name" value="Homeodomain-like_sf"/>
</dbReference>
<evidence type="ECO:0000256" key="1">
    <source>
        <dbReference type="ARBA" id="ARBA00023015"/>
    </source>
</evidence>
<gene>
    <name evidence="5" type="ORF">CD191_09870</name>
</gene>
<feature type="domain" description="HTH araC/xylS-type" evidence="4">
    <location>
        <begin position="168"/>
        <end position="266"/>
    </location>
</feature>
<dbReference type="InterPro" id="IPR003313">
    <property type="entry name" value="AraC-bd"/>
</dbReference>
<reference evidence="5 6" key="1">
    <citation type="submission" date="2017-06" db="EMBL/GenBank/DDBJ databases">
        <title>Complete genome sequence of Paenibacillus odorifer CBA7130.</title>
        <authorList>
            <person name="Nam Y.-D."/>
            <person name="Kang J."/>
            <person name="Chung W.-H."/>
        </authorList>
    </citation>
    <scope>NUCLEOTIDE SEQUENCE [LARGE SCALE GENOMIC DNA]</scope>
    <source>
        <strain evidence="5 6">CBA7130</strain>
    </source>
</reference>
<evidence type="ECO:0000313" key="5">
    <source>
        <dbReference type="EMBL" id="AWV32900.1"/>
    </source>
</evidence>
<dbReference type="SUPFAM" id="SSF46689">
    <property type="entry name" value="Homeodomain-like"/>
    <property type="match status" value="2"/>
</dbReference>
<sequence>MQIHMTTPRIELWRIENSFANEKHCHDNMYQITVPVYGSCAFDLENRSYQLRRGEALIQYPNDRHSFQIGNGDGVVIIQLKNLPEIWELDRPWEPVMKQYLNVDELLQHHRKWNLTLCSADRLETGLIEETEAEVLGYLSQVLQGNHQTDLNTPLKKAPLDCDDPHLVRVLEYMRDCYMKPVSIDKLAGIAGMSRYHFIRTFKAQIGYSPYQYMLVIRVDEAKRRLRSTRQTVTDISLDVGFASPSQLYRTFQKFMGVSPEQYRQQQAYLI</sequence>
<accession>A0AAD0KGR9</accession>
<dbReference type="Gene3D" id="2.60.120.10">
    <property type="entry name" value="Jelly Rolls"/>
    <property type="match status" value="1"/>
</dbReference>
<dbReference type="InterPro" id="IPR050204">
    <property type="entry name" value="AraC_XylS_family_regulators"/>
</dbReference>
<dbReference type="GO" id="GO:0003700">
    <property type="term" value="F:DNA-binding transcription factor activity"/>
    <property type="evidence" value="ECO:0007669"/>
    <property type="project" value="InterPro"/>
</dbReference>
<evidence type="ECO:0000256" key="3">
    <source>
        <dbReference type="ARBA" id="ARBA00023163"/>
    </source>
</evidence>
<protein>
    <submittedName>
        <fullName evidence="5">AraC family transcriptional regulator</fullName>
    </submittedName>
</protein>
<dbReference type="InterPro" id="IPR014710">
    <property type="entry name" value="RmlC-like_jellyroll"/>
</dbReference>
<dbReference type="PROSITE" id="PS01124">
    <property type="entry name" value="HTH_ARAC_FAMILY_2"/>
    <property type="match status" value="1"/>
</dbReference>
<dbReference type="PROSITE" id="PS00041">
    <property type="entry name" value="HTH_ARAC_FAMILY_1"/>
    <property type="match status" value="1"/>
</dbReference>
<dbReference type="InterPro" id="IPR018060">
    <property type="entry name" value="HTH_AraC"/>
</dbReference>
<organism evidence="5 6">
    <name type="scientific">Paenibacillus odorifer</name>
    <dbReference type="NCBI Taxonomy" id="189426"/>
    <lineage>
        <taxon>Bacteria</taxon>
        <taxon>Bacillati</taxon>
        <taxon>Bacillota</taxon>
        <taxon>Bacilli</taxon>
        <taxon>Bacillales</taxon>
        <taxon>Paenibacillaceae</taxon>
        <taxon>Paenibacillus</taxon>
    </lineage>
</organism>